<organism evidence="6 7">
    <name type="scientific">Caerostris darwini</name>
    <dbReference type="NCBI Taxonomy" id="1538125"/>
    <lineage>
        <taxon>Eukaryota</taxon>
        <taxon>Metazoa</taxon>
        <taxon>Ecdysozoa</taxon>
        <taxon>Arthropoda</taxon>
        <taxon>Chelicerata</taxon>
        <taxon>Arachnida</taxon>
        <taxon>Araneae</taxon>
        <taxon>Araneomorphae</taxon>
        <taxon>Entelegynae</taxon>
        <taxon>Araneoidea</taxon>
        <taxon>Araneidae</taxon>
        <taxon>Caerostris</taxon>
    </lineage>
</organism>
<dbReference type="Pfam" id="PF02892">
    <property type="entry name" value="zf-BED"/>
    <property type="match status" value="1"/>
</dbReference>
<keyword evidence="2 4" id="KW-0863">Zinc-finger</keyword>
<dbReference type="GO" id="GO:0003677">
    <property type="term" value="F:DNA binding"/>
    <property type="evidence" value="ECO:0007669"/>
    <property type="project" value="InterPro"/>
</dbReference>
<feature type="domain" description="BED-type" evidence="5">
    <location>
        <begin position="13"/>
        <end position="63"/>
    </location>
</feature>
<dbReference type="InterPro" id="IPR003656">
    <property type="entry name" value="Znf_BED"/>
</dbReference>
<evidence type="ECO:0000256" key="4">
    <source>
        <dbReference type="PROSITE-ProRule" id="PRU00027"/>
    </source>
</evidence>
<evidence type="ECO:0000256" key="2">
    <source>
        <dbReference type="ARBA" id="ARBA00022771"/>
    </source>
</evidence>
<evidence type="ECO:0000313" key="7">
    <source>
        <dbReference type="Proteomes" id="UP001054837"/>
    </source>
</evidence>
<name>A0AAV4U7T1_9ARAC</name>
<reference evidence="6 7" key="1">
    <citation type="submission" date="2021-06" db="EMBL/GenBank/DDBJ databases">
        <title>Caerostris darwini draft genome.</title>
        <authorList>
            <person name="Kono N."/>
            <person name="Arakawa K."/>
        </authorList>
    </citation>
    <scope>NUCLEOTIDE SEQUENCE [LARGE SCALE GENOMIC DNA]</scope>
</reference>
<dbReference type="PROSITE" id="PS50808">
    <property type="entry name" value="ZF_BED"/>
    <property type="match status" value="1"/>
</dbReference>
<dbReference type="Proteomes" id="UP001054837">
    <property type="component" value="Unassembled WGS sequence"/>
</dbReference>
<keyword evidence="1" id="KW-0479">Metal-binding</keyword>
<evidence type="ECO:0000313" key="6">
    <source>
        <dbReference type="EMBL" id="GIY53827.1"/>
    </source>
</evidence>
<keyword evidence="7" id="KW-1185">Reference proteome</keyword>
<evidence type="ECO:0000256" key="3">
    <source>
        <dbReference type="ARBA" id="ARBA00022833"/>
    </source>
</evidence>
<dbReference type="SMART" id="SM00614">
    <property type="entry name" value="ZnF_BED"/>
    <property type="match status" value="1"/>
</dbReference>
<keyword evidence="3" id="KW-0862">Zinc</keyword>
<evidence type="ECO:0000259" key="5">
    <source>
        <dbReference type="PROSITE" id="PS50808"/>
    </source>
</evidence>
<gene>
    <name evidence="6" type="ORF">CDAR_13821</name>
</gene>
<dbReference type="GO" id="GO:0008270">
    <property type="term" value="F:zinc ion binding"/>
    <property type="evidence" value="ECO:0007669"/>
    <property type="project" value="UniProtKB-KW"/>
</dbReference>
<comment type="caution">
    <text evidence="6">The sequence shown here is derived from an EMBL/GenBank/DDBJ whole genome shotgun (WGS) entry which is preliminary data.</text>
</comment>
<dbReference type="EMBL" id="BPLQ01010818">
    <property type="protein sequence ID" value="GIY53827.1"/>
    <property type="molecule type" value="Genomic_DNA"/>
</dbReference>
<proteinExistence type="predicted"/>
<accession>A0AAV4U7T1</accession>
<dbReference type="AlphaFoldDB" id="A0AAV4U7T1"/>
<protein>
    <recommendedName>
        <fullName evidence="5">BED-type domain-containing protein</fullName>
    </recommendedName>
</protein>
<dbReference type="SUPFAM" id="SSF57667">
    <property type="entry name" value="beta-beta-alpha zinc fingers"/>
    <property type="match status" value="1"/>
</dbReference>
<dbReference type="InterPro" id="IPR036236">
    <property type="entry name" value="Znf_C2H2_sf"/>
</dbReference>
<evidence type="ECO:0000256" key="1">
    <source>
        <dbReference type="ARBA" id="ARBA00022723"/>
    </source>
</evidence>
<sequence length="348" mass="38812">MSLDKIPKKGNRKFKSNIWSFYNKKDNGGICKICGKEFNIQEGSTTNMWNHLRRKHKEQLSAFKENRLHNNNLTFQDISNGRLSLNKNNSSSSETTVFPVSGSVTCMDKNGQTYYIFPVSAESLQSSDIKIDSFETIPTIIEAESVQTVCITEDELFHMPVVETEPIQSMTVVEAEAVQNISVTEAGPVQNISHTEVETIQNIPATETKPVLKSSVKESNSVIGNVPSIELNCEDASVPEETGTSKSSTPIIQTCHAYSKSNSPKKSVTYSTNPTCERLSIDGKTNLNRASHFEPVHTVKSNSNNRSDPSHCFAEYLASMLRKIPDKHCIQLQSQIISMICKEYSKYL</sequence>